<dbReference type="GO" id="GO:0030247">
    <property type="term" value="F:polysaccharide binding"/>
    <property type="evidence" value="ECO:0007669"/>
    <property type="project" value="InterPro"/>
</dbReference>
<comment type="subcellular location">
    <subcellularLocation>
        <location evidence="1">Membrane</location>
        <topology evidence="1">Single-pass membrane protein</topology>
    </subcellularLocation>
</comment>
<reference evidence="10 11" key="1">
    <citation type="journal article" date="2015" name="Proc. Natl. Acad. Sci. U.S.A.">
        <title>The resurrection genome of Boea hygrometrica: A blueprint for survival of dehydration.</title>
        <authorList>
            <person name="Xiao L."/>
            <person name="Yang G."/>
            <person name="Zhang L."/>
            <person name="Yang X."/>
            <person name="Zhao S."/>
            <person name="Ji Z."/>
            <person name="Zhou Q."/>
            <person name="Hu M."/>
            <person name="Wang Y."/>
            <person name="Chen M."/>
            <person name="Xu Y."/>
            <person name="Jin H."/>
            <person name="Xiao X."/>
            <person name="Hu G."/>
            <person name="Bao F."/>
            <person name="Hu Y."/>
            <person name="Wan P."/>
            <person name="Li L."/>
            <person name="Deng X."/>
            <person name="Kuang T."/>
            <person name="Xiang C."/>
            <person name="Zhu J.K."/>
            <person name="Oliver M.J."/>
            <person name="He Y."/>
        </authorList>
    </citation>
    <scope>NUCLEOTIDE SEQUENCE [LARGE SCALE GENOMIC DNA]</scope>
    <source>
        <strain evidence="11">cv. XS01</strain>
    </source>
</reference>
<accession>A0A2Z7CTV8</accession>
<evidence type="ECO:0000256" key="5">
    <source>
        <dbReference type="ARBA" id="ARBA00047899"/>
    </source>
</evidence>
<dbReference type="InterPro" id="IPR025287">
    <property type="entry name" value="WAK_GUB"/>
</dbReference>
<dbReference type="Pfam" id="PF13947">
    <property type="entry name" value="GUB_WAK_bind"/>
    <property type="match status" value="1"/>
</dbReference>
<evidence type="ECO:0000259" key="8">
    <source>
        <dbReference type="Pfam" id="PF13947"/>
    </source>
</evidence>
<dbReference type="Proteomes" id="UP000250235">
    <property type="component" value="Unassembled WGS sequence"/>
</dbReference>
<keyword evidence="4" id="KW-0325">Glycoprotein</keyword>
<evidence type="ECO:0000256" key="1">
    <source>
        <dbReference type="ARBA" id="ARBA00004167"/>
    </source>
</evidence>
<dbReference type="EMBL" id="KQ992521">
    <property type="protein sequence ID" value="KZV50243.1"/>
    <property type="molecule type" value="Genomic_DNA"/>
</dbReference>
<dbReference type="InterPro" id="IPR032872">
    <property type="entry name" value="WAK_assoc_C"/>
</dbReference>
<organism evidence="10 11">
    <name type="scientific">Dorcoceras hygrometricum</name>
    <dbReference type="NCBI Taxonomy" id="472368"/>
    <lineage>
        <taxon>Eukaryota</taxon>
        <taxon>Viridiplantae</taxon>
        <taxon>Streptophyta</taxon>
        <taxon>Embryophyta</taxon>
        <taxon>Tracheophyta</taxon>
        <taxon>Spermatophyta</taxon>
        <taxon>Magnoliopsida</taxon>
        <taxon>eudicotyledons</taxon>
        <taxon>Gunneridae</taxon>
        <taxon>Pentapetalae</taxon>
        <taxon>asterids</taxon>
        <taxon>lamiids</taxon>
        <taxon>Lamiales</taxon>
        <taxon>Gesneriaceae</taxon>
        <taxon>Didymocarpoideae</taxon>
        <taxon>Trichosporeae</taxon>
        <taxon>Loxocarpinae</taxon>
        <taxon>Dorcoceras</taxon>
    </lineage>
</organism>
<feature type="domain" description="Wall-associated receptor kinase galacturonan-binding" evidence="8">
    <location>
        <begin position="38"/>
        <end position="99"/>
    </location>
</feature>
<dbReference type="PANTHER" id="PTHR33355">
    <property type="entry name" value="WALL-ASSOCIATED RECEPTOR KINASE CARBOXY-TERMINAL PROTEIN-RELATED"/>
    <property type="match status" value="1"/>
</dbReference>
<dbReference type="EC" id="2.7.11.1" evidence="2"/>
<evidence type="ECO:0000256" key="3">
    <source>
        <dbReference type="ARBA" id="ARBA00022729"/>
    </source>
</evidence>
<feature type="signal peptide" evidence="7">
    <location>
        <begin position="1"/>
        <end position="27"/>
    </location>
</feature>
<name>A0A2Z7CTV8_9LAMI</name>
<proteinExistence type="predicted"/>
<evidence type="ECO:0000256" key="4">
    <source>
        <dbReference type="ARBA" id="ARBA00023180"/>
    </source>
</evidence>
<feature type="domain" description="Wall-associated receptor kinase C-terminal" evidence="9">
    <location>
        <begin position="225"/>
        <end position="264"/>
    </location>
</feature>
<protein>
    <recommendedName>
        <fullName evidence="2">non-specific serine/threonine protein kinase</fullName>
        <ecNumber evidence="2">2.7.11.1</ecNumber>
    </recommendedName>
</protein>
<dbReference type="GO" id="GO:0016020">
    <property type="term" value="C:membrane"/>
    <property type="evidence" value="ECO:0007669"/>
    <property type="project" value="UniProtKB-SubCell"/>
</dbReference>
<keyword evidence="3 7" id="KW-0732">Signal</keyword>
<evidence type="ECO:0000256" key="6">
    <source>
        <dbReference type="ARBA" id="ARBA00048679"/>
    </source>
</evidence>
<evidence type="ECO:0000256" key="7">
    <source>
        <dbReference type="SAM" id="SignalP"/>
    </source>
</evidence>
<dbReference type="AlphaFoldDB" id="A0A2Z7CTV8"/>
<evidence type="ECO:0000259" key="9">
    <source>
        <dbReference type="Pfam" id="PF14380"/>
    </source>
</evidence>
<keyword evidence="11" id="KW-1185">Reference proteome</keyword>
<comment type="catalytic activity">
    <reaction evidence="5">
        <text>L-threonyl-[protein] + ATP = O-phospho-L-threonyl-[protein] + ADP + H(+)</text>
        <dbReference type="Rhea" id="RHEA:46608"/>
        <dbReference type="Rhea" id="RHEA-COMP:11060"/>
        <dbReference type="Rhea" id="RHEA-COMP:11605"/>
        <dbReference type="ChEBI" id="CHEBI:15378"/>
        <dbReference type="ChEBI" id="CHEBI:30013"/>
        <dbReference type="ChEBI" id="CHEBI:30616"/>
        <dbReference type="ChEBI" id="CHEBI:61977"/>
        <dbReference type="ChEBI" id="CHEBI:456216"/>
        <dbReference type="EC" id="2.7.11.1"/>
    </reaction>
</comment>
<dbReference type="PANTHER" id="PTHR33355:SF13">
    <property type="entry name" value="WALL-ASSOCIATED RECEPTOR KINASE 3-LIKE"/>
    <property type="match status" value="1"/>
</dbReference>
<gene>
    <name evidence="10" type="ORF">F511_03197</name>
</gene>
<dbReference type="OrthoDB" id="1933476at2759"/>
<sequence>MLFYAESLSTITHSLLFVFILVYPLHAIPSIMPLSGTCHDKCGNITIKFPFGSRFGCGHPVFAEYVKCTSSGTLEFSTGSGVYEISSIDYSSNTLTVSDPFMSTCSSMQNSGSFILDHASPFTVMEDNIFVLMGCSGTSPVFDQNTDFCNTGSGLDLCKGLYSCKDLTGIGLEPNAPISTCCVYDPTTVLGSRNDLDLPKLQCSSYSGIYGFGGDKGDPMKWQYGLLLQYNESYFSSGCKNCEDSGGFCGFSGVTKSFACICQNRKSSPINCYGRVFHLILFSTAFRMHSNGTDIRLMM</sequence>
<evidence type="ECO:0000256" key="2">
    <source>
        <dbReference type="ARBA" id="ARBA00012513"/>
    </source>
</evidence>
<feature type="chain" id="PRO_5016284919" description="non-specific serine/threonine protein kinase" evidence="7">
    <location>
        <begin position="28"/>
        <end position="299"/>
    </location>
</feature>
<dbReference type="Pfam" id="PF14380">
    <property type="entry name" value="WAK_assoc"/>
    <property type="match status" value="1"/>
</dbReference>
<evidence type="ECO:0000313" key="10">
    <source>
        <dbReference type="EMBL" id="KZV50243.1"/>
    </source>
</evidence>
<evidence type="ECO:0000313" key="11">
    <source>
        <dbReference type="Proteomes" id="UP000250235"/>
    </source>
</evidence>
<comment type="catalytic activity">
    <reaction evidence="6">
        <text>L-seryl-[protein] + ATP = O-phospho-L-seryl-[protein] + ADP + H(+)</text>
        <dbReference type="Rhea" id="RHEA:17989"/>
        <dbReference type="Rhea" id="RHEA-COMP:9863"/>
        <dbReference type="Rhea" id="RHEA-COMP:11604"/>
        <dbReference type="ChEBI" id="CHEBI:15378"/>
        <dbReference type="ChEBI" id="CHEBI:29999"/>
        <dbReference type="ChEBI" id="CHEBI:30616"/>
        <dbReference type="ChEBI" id="CHEBI:83421"/>
        <dbReference type="ChEBI" id="CHEBI:456216"/>
        <dbReference type="EC" id="2.7.11.1"/>
    </reaction>
</comment>
<dbReference type="GO" id="GO:0004674">
    <property type="term" value="F:protein serine/threonine kinase activity"/>
    <property type="evidence" value="ECO:0007669"/>
    <property type="project" value="UniProtKB-EC"/>
</dbReference>